<feature type="domain" description="Phosphotyrosine protein phosphatase I" evidence="6">
    <location>
        <begin position="1"/>
        <end position="149"/>
    </location>
</feature>
<reference evidence="8" key="1">
    <citation type="submission" date="2016-04" db="EMBL/GenBank/DDBJ databases">
        <authorList>
            <person name="Chen L."/>
            <person name="Zhuang W."/>
            <person name="Wang G."/>
        </authorList>
    </citation>
    <scope>NUCLEOTIDE SEQUENCE [LARGE SCALE GENOMIC DNA]</scope>
    <source>
        <strain evidence="8">208</strain>
    </source>
</reference>
<feature type="active site" description="Nucleophile" evidence="5">
    <location>
        <position position="7"/>
    </location>
</feature>
<evidence type="ECO:0000256" key="3">
    <source>
        <dbReference type="ARBA" id="ARBA00022801"/>
    </source>
</evidence>
<dbReference type="AlphaFoldDB" id="A0A1V9ELK9"/>
<evidence type="ECO:0000313" key="7">
    <source>
        <dbReference type="EMBL" id="OQP46755.1"/>
    </source>
</evidence>
<dbReference type="Proteomes" id="UP000192276">
    <property type="component" value="Unassembled WGS sequence"/>
</dbReference>
<comment type="similarity">
    <text evidence="1">Belongs to the low molecular weight phosphotyrosine protein phosphatase family.</text>
</comment>
<evidence type="ECO:0000313" key="8">
    <source>
        <dbReference type="Proteomes" id="UP000192276"/>
    </source>
</evidence>
<dbReference type="EMBL" id="LWBP01000243">
    <property type="protein sequence ID" value="OQP46755.1"/>
    <property type="molecule type" value="Genomic_DNA"/>
</dbReference>
<dbReference type="Gene3D" id="3.40.50.2300">
    <property type="match status" value="1"/>
</dbReference>
<dbReference type="SMART" id="SM00226">
    <property type="entry name" value="LMWPc"/>
    <property type="match status" value="1"/>
</dbReference>
<dbReference type="PANTHER" id="PTHR11717:SF7">
    <property type="entry name" value="LOW MOLECULAR WEIGHT PHOSPHOTYROSINE PROTEIN PHOSPHATASE"/>
    <property type="match status" value="1"/>
</dbReference>
<dbReference type="InterPro" id="IPR036196">
    <property type="entry name" value="Ptyr_pPase_sf"/>
</dbReference>
<name>A0A1V9ELK9_9BACT</name>
<evidence type="ECO:0000256" key="4">
    <source>
        <dbReference type="ARBA" id="ARBA00022912"/>
    </source>
</evidence>
<comment type="caution">
    <text evidence="7">The sequence shown here is derived from an EMBL/GenBank/DDBJ whole genome shotgun (WGS) entry which is preliminary data.</text>
</comment>
<organism evidence="7 8">
    <name type="scientific">Niastella populi</name>
    <dbReference type="NCBI Taxonomy" id="550983"/>
    <lineage>
        <taxon>Bacteria</taxon>
        <taxon>Pseudomonadati</taxon>
        <taxon>Bacteroidota</taxon>
        <taxon>Chitinophagia</taxon>
        <taxon>Chitinophagales</taxon>
        <taxon>Chitinophagaceae</taxon>
        <taxon>Niastella</taxon>
    </lineage>
</organism>
<feature type="active site" description="Proton donor" evidence="5">
    <location>
        <position position="123"/>
    </location>
</feature>
<evidence type="ECO:0000259" key="6">
    <source>
        <dbReference type="SMART" id="SM00226"/>
    </source>
</evidence>
<dbReference type="PRINTS" id="PR00719">
    <property type="entry name" value="LMWPTPASE"/>
</dbReference>
<dbReference type="RefSeq" id="WP_242675078.1">
    <property type="nucleotide sequence ID" value="NZ_LWBP01000243.1"/>
</dbReference>
<dbReference type="GO" id="GO:0004725">
    <property type="term" value="F:protein tyrosine phosphatase activity"/>
    <property type="evidence" value="ECO:0007669"/>
    <property type="project" value="UniProtKB-EC"/>
</dbReference>
<keyword evidence="8" id="KW-1185">Reference proteome</keyword>
<dbReference type="Pfam" id="PF01451">
    <property type="entry name" value="LMWPc"/>
    <property type="match status" value="1"/>
</dbReference>
<gene>
    <name evidence="7" type="ORF">A4R26_08575</name>
</gene>
<accession>A0A1V9ELK9</accession>
<keyword evidence="4" id="KW-0904">Protein phosphatase</keyword>
<dbReference type="InterPro" id="IPR023485">
    <property type="entry name" value="Ptyr_pPase"/>
</dbReference>
<sequence>MKILMVCLGNICRSPLAEGILHHKAQQEGLSWTIDSAGTNGYHVGEQPHRLSQKVALQNGIDISHQRARRFTAADFREYDKIYAMAEDVIEEMQRIARKDFDATKVDLLMNELHPGKNMDVPDPWYGTEPGYHEVFAMINQACDKIIDKYRILNDEFRTSK</sequence>
<dbReference type="STRING" id="550983.A4R26_08575"/>
<dbReference type="InterPro" id="IPR017867">
    <property type="entry name" value="Tyr_phospatase_low_mol_wt"/>
</dbReference>
<evidence type="ECO:0000256" key="5">
    <source>
        <dbReference type="PIRSR" id="PIRSR617867-1"/>
    </source>
</evidence>
<keyword evidence="3" id="KW-0378">Hydrolase</keyword>
<dbReference type="PANTHER" id="PTHR11717">
    <property type="entry name" value="LOW MOLECULAR WEIGHT PROTEIN TYROSINE PHOSPHATASE"/>
    <property type="match status" value="1"/>
</dbReference>
<feature type="active site" description="Nucleophile" evidence="5">
    <location>
        <position position="13"/>
    </location>
</feature>
<dbReference type="CDD" id="cd16343">
    <property type="entry name" value="LMWPTP"/>
    <property type="match status" value="1"/>
</dbReference>
<dbReference type="EC" id="3.1.3.48" evidence="2"/>
<protein>
    <recommendedName>
        <fullName evidence="2">protein-tyrosine-phosphatase</fullName>
        <ecNumber evidence="2">3.1.3.48</ecNumber>
    </recommendedName>
</protein>
<evidence type="ECO:0000256" key="1">
    <source>
        <dbReference type="ARBA" id="ARBA00011063"/>
    </source>
</evidence>
<evidence type="ECO:0000256" key="2">
    <source>
        <dbReference type="ARBA" id="ARBA00013064"/>
    </source>
</evidence>
<proteinExistence type="inferred from homology"/>
<dbReference type="InterPro" id="IPR050438">
    <property type="entry name" value="LMW_PTPase"/>
</dbReference>
<dbReference type="SUPFAM" id="SSF52788">
    <property type="entry name" value="Phosphotyrosine protein phosphatases I"/>
    <property type="match status" value="1"/>
</dbReference>